<keyword evidence="3" id="KW-1185">Reference proteome</keyword>
<proteinExistence type="predicted"/>
<feature type="transmembrane region" description="Helical" evidence="1">
    <location>
        <begin position="55"/>
        <end position="74"/>
    </location>
</feature>
<keyword evidence="1" id="KW-0812">Transmembrane</keyword>
<feature type="transmembrane region" description="Helical" evidence="1">
    <location>
        <begin position="163"/>
        <end position="180"/>
    </location>
</feature>
<keyword evidence="1" id="KW-1133">Transmembrane helix</keyword>
<feature type="transmembrane region" description="Helical" evidence="1">
    <location>
        <begin position="137"/>
        <end position="156"/>
    </location>
</feature>
<dbReference type="KEGG" id="ssei:FJR45_04460"/>
<accession>A0A7M1B0Z8</accession>
<protein>
    <submittedName>
        <fullName evidence="2">Uncharacterized protein</fullName>
    </submittedName>
</protein>
<gene>
    <name evidence="2" type="ORF">FJR45_04460</name>
</gene>
<evidence type="ECO:0000313" key="2">
    <source>
        <dbReference type="EMBL" id="QOP43236.1"/>
    </source>
</evidence>
<sequence>MYNKKVLNDFFQAIGNEIQIETDFLKRTNETDIDFIPLRAIKTVNLIKKYRINKYLYAVICLFFIILSPLYFMLKLIKNLQLKNKNHFIVGKNIILVSNGRAEYLYSKLEINETIQCININQPMKEGHLFIHSLGTIYDYIKAYFYALWCVPFVFFKLEKKMNILQVYVAYEWFLVYFLLKKHCDKIEKIYFANHYDRWASMFDMLFEKKELIMMQHGILPEELSLSYKLKNINIIYTLSERSIMIFKKIFDCKSTIFYVINPSLRLTEVEDSSNSILLIGQPQSIDLEIKLLKYLKNKIKYNIYIKPHPLFDDSKYHTIKGVVVIKDRDFFPNVGVALSYESTLGLEYEASGIYTIWWKDMEFDSIYNKIYNKEKNKCLKTKPY</sequence>
<keyword evidence="1" id="KW-0472">Membrane</keyword>
<reference evidence="2 3" key="1">
    <citation type="submission" date="2019-06" db="EMBL/GenBank/DDBJ databases">
        <title>Sulfurimonas gotlandica sp. nov., a chemoautotrophic and psychrotolerant epsilonproteobacterium isolated from a pelagic redoxcline, and an emended description of the genus Sulfurimonas.</title>
        <authorList>
            <person name="Wang S."/>
            <person name="Jiang L."/>
            <person name="Shao Z."/>
        </authorList>
    </citation>
    <scope>NUCLEOTIDE SEQUENCE [LARGE SCALE GENOMIC DNA]</scope>
    <source>
        <strain evidence="2 3">S2-6</strain>
    </source>
</reference>
<evidence type="ECO:0000256" key="1">
    <source>
        <dbReference type="SAM" id="Phobius"/>
    </source>
</evidence>
<dbReference type="AlphaFoldDB" id="A0A7M1B0Z8"/>
<name>A0A7M1B0Z8_9BACT</name>
<dbReference type="RefSeq" id="WP_193151533.1">
    <property type="nucleotide sequence ID" value="NZ_CP041235.1"/>
</dbReference>
<evidence type="ECO:0000313" key="3">
    <source>
        <dbReference type="Proteomes" id="UP000593719"/>
    </source>
</evidence>
<dbReference type="Proteomes" id="UP000593719">
    <property type="component" value="Chromosome"/>
</dbReference>
<organism evidence="2 3">
    <name type="scientific">Sulfurimonas sediminis</name>
    <dbReference type="NCBI Taxonomy" id="2590020"/>
    <lineage>
        <taxon>Bacteria</taxon>
        <taxon>Pseudomonadati</taxon>
        <taxon>Campylobacterota</taxon>
        <taxon>Epsilonproteobacteria</taxon>
        <taxon>Campylobacterales</taxon>
        <taxon>Sulfurimonadaceae</taxon>
        <taxon>Sulfurimonas</taxon>
    </lineage>
</organism>
<dbReference type="EMBL" id="CP041235">
    <property type="protein sequence ID" value="QOP43236.1"/>
    <property type="molecule type" value="Genomic_DNA"/>
</dbReference>